<keyword evidence="9" id="KW-0963">Cytoplasm</keyword>
<dbReference type="CDD" id="cd18623">
    <property type="entry name" value="GH32_ScrB-like"/>
    <property type="match status" value="1"/>
</dbReference>
<dbReference type="SMART" id="SM00640">
    <property type="entry name" value="Glyco_32"/>
    <property type="match status" value="1"/>
</dbReference>
<dbReference type="InterPro" id="IPR006232">
    <property type="entry name" value="Suc6P_hydrolase"/>
</dbReference>
<dbReference type="InterPro" id="IPR001362">
    <property type="entry name" value="Glyco_hydro_32"/>
</dbReference>
<dbReference type="PANTHER" id="PTHR43101:SF1">
    <property type="entry name" value="BETA-FRUCTOSIDASE"/>
    <property type="match status" value="1"/>
</dbReference>
<evidence type="ECO:0000313" key="12">
    <source>
        <dbReference type="EMBL" id="MEC5423976.1"/>
    </source>
</evidence>
<evidence type="ECO:0000259" key="11">
    <source>
        <dbReference type="Pfam" id="PF08244"/>
    </source>
</evidence>
<keyword evidence="13" id="KW-1185">Reference proteome</keyword>
<evidence type="ECO:0000256" key="8">
    <source>
        <dbReference type="RuleBase" id="RU362110"/>
    </source>
</evidence>
<evidence type="ECO:0000259" key="10">
    <source>
        <dbReference type="Pfam" id="PF00251"/>
    </source>
</evidence>
<dbReference type="Pfam" id="PF08244">
    <property type="entry name" value="Glyco_hydro_32C"/>
    <property type="match status" value="1"/>
</dbReference>
<dbReference type="EC" id="3.2.1.26" evidence="3 8"/>
<feature type="domain" description="Glycosyl hydrolase family 32 C-terminal" evidence="11">
    <location>
        <begin position="341"/>
        <end position="477"/>
    </location>
</feature>
<organism evidence="12 13">
    <name type="scientific">Virgibacillus tibetensis</name>
    <dbReference type="NCBI Taxonomy" id="3042313"/>
    <lineage>
        <taxon>Bacteria</taxon>
        <taxon>Bacillati</taxon>
        <taxon>Bacillota</taxon>
        <taxon>Bacilli</taxon>
        <taxon>Bacillales</taxon>
        <taxon>Bacillaceae</taxon>
        <taxon>Virgibacillus</taxon>
    </lineage>
</organism>
<evidence type="ECO:0000256" key="2">
    <source>
        <dbReference type="ARBA" id="ARBA00009902"/>
    </source>
</evidence>
<gene>
    <name evidence="12" type="ORF">QGM71_10790</name>
</gene>
<evidence type="ECO:0000256" key="6">
    <source>
        <dbReference type="ARBA" id="ARBA00023295"/>
    </source>
</evidence>
<comment type="pathway">
    <text evidence="1 9">Glycan biosynthesis; sucrose metabolism.</text>
</comment>
<dbReference type="SUPFAM" id="SSF49899">
    <property type="entry name" value="Concanavalin A-like lectins/glucanases"/>
    <property type="match status" value="1"/>
</dbReference>
<evidence type="ECO:0000256" key="5">
    <source>
        <dbReference type="ARBA" id="ARBA00022801"/>
    </source>
</evidence>
<dbReference type="NCBIfam" id="TIGR01322">
    <property type="entry name" value="scrB_fam"/>
    <property type="match status" value="1"/>
</dbReference>
<dbReference type="GO" id="GO:0004564">
    <property type="term" value="F:beta-fructofuranosidase activity"/>
    <property type="evidence" value="ECO:0007669"/>
    <property type="project" value="UniProtKB-EC"/>
</dbReference>
<evidence type="ECO:0000256" key="4">
    <source>
        <dbReference type="ARBA" id="ARBA00019623"/>
    </source>
</evidence>
<reference evidence="12 13" key="1">
    <citation type="journal article" date="2024" name="Int. J. Syst. Evol. Microbiol.">
        <title>Virgibacillus tibetensis sp. nov., isolated from salt lake on the Tibetan Plateau of China.</title>
        <authorList>
            <person name="Phurbu D."/>
            <person name="Liu Z.-X."/>
            <person name="Wang R."/>
            <person name="Zheng Y.-Y."/>
            <person name="Liu H.-C."/>
            <person name="Zhou Y.-G."/>
            <person name="Yu Y.-J."/>
            <person name="Li A.-H."/>
        </authorList>
    </citation>
    <scope>NUCLEOTIDE SEQUENCE [LARGE SCALE GENOMIC DNA]</scope>
    <source>
        <strain evidence="12 13">C22-A2</strain>
    </source>
</reference>
<dbReference type="SUPFAM" id="SSF75005">
    <property type="entry name" value="Arabinanase/levansucrase/invertase"/>
    <property type="match status" value="1"/>
</dbReference>
<evidence type="ECO:0000256" key="1">
    <source>
        <dbReference type="ARBA" id="ARBA00004914"/>
    </source>
</evidence>
<dbReference type="RefSeq" id="WP_327607543.1">
    <property type="nucleotide sequence ID" value="NZ_JARZFX010000004.1"/>
</dbReference>
<protein>
    <recommendedName>
        <fullName evidence="4 8">Sucrose-6-phosphate hydrolase</fullName>
        <ecNumber evidence="3 8">3.2.1.26</ecNumber>
    </recommendedName>
    <alternativeName>
        <fullName evidence="7 9">Invertase</fullName>
    </alternativeName>
</protein>
<accession>A0ABU6KFR9</accession>
<dbReference type="PROSITE" id="PS00609">
    <property type="entry name" value="GLYCOSYL_HYDROL_F32"/>
    <property type="match status" value="1"/>
</dbReference>
<dbReference type="Gene3D" id="2.60.120.560">
    <property type="entry name" value="Exo-inulinase, domain 1"/>
    <property type="match status" value="1"/>
</dbReference>
<comment type="similarity">
    <text evidence="2 8">Belongs to the glycosyl hydrolase 32 family.</text>
</comment>
<dbReference type="InterPro" id="IPR018053">
    <property type="entry name" value="Glyco_hydro_32_AS"/>
</dbReference>
<evidence type="ECO:0000313" key="13">
    <source>
        <dbReference type="Proteomes" id="UP001335737"/>
    </source>
</evidence>
<dbReference type="InterPro" id="IPR023296">
    <property type="entry name" value="Glyco_hydro_beta-prop_sf"/>
</dbReference>
<dbReference type="Pfam" id="PF00251">
    <property type="entry name" value="Glyco_hydro_32N"/>
    <property type="match status" value="1"/>
</dbReference>
<dbReference type="PANTHER" id="PTHR43101">
    <property type="entry name" value="BETA-FRUCTOSIDASE"/>
    <property type="match status" value="1"/>
</dbReference>
<keyword evidence="5 8" id="KW-0378">Hydrolase</keyword>
<dbReference type="InterPro" id="IPR013189">
    <property type="entry name" value="Glyco_hydro_32_C"/>
</dbReference>
<name>A0ABU6KFR9_9BACI</name>
<comment type="function">
    <text evidence="9">Enables the bacterium to metabolize sucrose as a sole carbon source.</text>
</comment>
<dbReference type="Gene3D" id="2.115.10.20">
    <property type="entry name" value="Glycosyl hydrolase domain, family 43"/>
    <property type="match status" value="1"/>
</dbReference>
<dbReference type="EMBL" id="JARZFX010000004">
    <property type="protein sequence ID" value="MEC5423976.1"/>
    <property type="molecule type" value="Genomic_DNA"/>
</dbReference>
<dbReference type="InterPro" id="IPR051214">
    <property type="entry name" value="GH32_Enzymes"/>
</dbReference>
<sequence length="487" mass="56145">MTQRNSAKKELVYKRIDSCKEVVTADPNRLHYHIMPPVGLLNDPNGFVFFKGKYHVFYQWNPFETKHGIKYWGHYISDDLVHWETAPIALAPDQWFDKDGCYSGSAVVKNDKLYVFYTGNVKDESNNRESYQCMAISENGITFVKKGPVIHVPEGYTAHFRDPKVFCKNGLWYMVIGAQTSKGEGEVVLYSSSDLENWDFLGPLAGSNKNGLHDFGYMWECPDLFELGNRDILIISPQGLKPEGYKYNNIYQAGYFSGKVEYTHVTYDHGTFTELDRGFDFYAPQTAIDHTGRRLLFGWMGNAEEGESSHPTTNHHWIHALTLPRQLKWRHGRLFQYPAEELKLLRKNEMTFNEVNLSEQETKLPGLNGNVFELNISIKEWKATSFSVVVGKNNKISYNQPTNTFSFQRKSFNGDNLESRHCLLKELKSIRVFKDTSSIEIFVNEGEEVFSSRVFDEISTNDGRIYFFVNGMVTADIQKWDLNQVCK</sequence>
<dbReference type="InterPro" id="IPR013320">
    <property type="entry name" value="ConA-like_dom_sf"/>
</dbReference>
<keyword evidence="6 8" id="KW-0326">Glycosidase</keyword>
<feature type="domain" description="Glycosyl hydrolase family 32 N-terminal" evidence="10">
    <location>
        <begin position="33"/>
        <end position="338"/>
    </location>
</feature>
<keyword evidence="9" id="KW-0119">Carbohydrate metabolism</keyword>
<dbReference type="InterPro" id="IPR013148">
    <property type="entry name" value="Glyco_hydro_32_N"/>
</dbReference>
<dbReference type="Proteomes" id="UP001335737">
    <property type="component" value="Unassembled WGS sequence"/>
</dbReference>
<comment type="caution">
    <text evidence="12">The sequence shown here is derived from an EMBL/GenBank/DDBJ whole genome shotgun (WGS) entry which is preliminary data.</text>
</comment>
<proteinExistence type="inferred from homology"/>
<evidence type="ECO:0000256" key="9">
    <source>
        <dbReference type="RuleBase" id="RU365015"/>
    </source>
</evidence>
<comment type="subcellular location">
    <subcellularLocation>
        <location evidence="9">Cytoplasm</location>
    </subcellularLocation>
</comment>
<comment type="catalytic activity">
    <reaction evidence="8">
        <text>Hydrolysis of terminal non-reducing beta-D-fructofuranoside residues in beta-D-fructofuranosides.</text>
        <dbReference type="EC" id="3.2.1.26"/>
    </reaction>
</comment>
<evidence type="ECO:0000256" key="7">
    <source>
        <dbReference type="ARBA" id="ARBA00033367"/>
    </source>
</evidence>
<evidence type="ECO:0000256" key="3">
    <source>
        <dbReference type="ARBA" id="ARBA00012758"/>
    </source>
</evidence>